<dbReference type="Proteomes" id="UP001151760">
    <property type="component" value="Unassembled WGS sequence"/>
</dbReference>
<sequence>MNYVPVVAGNKTNGIAGTKDNTVAGQAQKEKEPKQEYILIPIYTTDPSISQGPRDIERDIGIMPTEVDKNEASDTSGKDDVETRSESESLNQREMQTKNTNITNSINTVSKPISTARPIVDTAVSSPPVNTARPSVDTANAFEEHLFERFSPFKNAFSLPPVPNISSMDNTRIFRNGYDDEDVEEEVDMNNVNSSYKVPDTSFTKFQKDHPED</sequence>
<feature type="region of interest" description="Disordered" evidence="1">
    <location>
        <begin position="62"/>
        <end position="93"/>
    </location>
</feature>
<evidence type="ECO:0000313" key="2">
    <source>
        <dbReference type="EMBL" id="GJU07716.1"/>
    </source>
</evidence>
<reference evidence="2" key="1">
    <citation type="journal article" date="2022" name="Int. J. Mol. Sci.">
        <title>Draft Genome of Tanacetum Coccineum: Genomic Comparison of Closely Related Tanacetum-Family Plants.</title>
        <authorList>
            <person name="Yamashiro T."/>
            <person name="Shiraishi A."/>
            <person name="Nakayama K."/>
            <person name="Satake H."/>
        </authorList>
    </citation>
    <scope>NUCLEOTIDE SEQUENCE</scope>
</reference>
<feature type="region of interest" description="Disordered" evidence="1">
    <location>
        <begin position="190"/>
        <end position="213"/>
    </location>
</feature>
<feature type="compositionally biased region" description="Basic and acidic residues" evidence="1">
    <location>
        <begin position="62"/>
        <end position="87"/>
    </location>
</feature>
<dbReference type="EMBL" id="BQNB010021566">
    <property type="protein sequence ID" value="GJU07716.1"/>
    <property type="molecule type" value="Genomic_DNA"/>
</dbReference>
<reference evidence="2" key="2">
    <citation type="submission" date="2022-01" db="EMBL/GenBank/DDBJ databases">
        <authorList>
            <person name="Yamashiro T."/>
            <person name="Shiraishi A."/>
            <person name="Satake H."/>
            <person name="Nakayama K."/>
        </authorList>
    </citation>
    <scope>NUCLEOTIDE SEQUENCE</scope>
</reference>
<organism evidence="2 3">
    <name type="scientific">Tanacetum coccineum</name>
    <dbReference type="NCBI Taxonomy" id="301880"/>
    <lineage>
        <taxon>Eukaryota</taxon>
        <taxon>Viridiplantae</taxon>
        <taxon>Streptophyta</taxon>
        <taxon>Embryophyta</taxon>
        <taxon>Tracheophyta</taxon>
        <taxon>Spermatophyta</taxon>
        <taxon>Magnoliopsida</taxon>
        <taxon>eudicotyledons</taxon>
        <taxon>Gunneridae</taxon>
        <taxon>Pentapetalae</taxon>
        <taxon>asterids</taxon>
        <taxon>campanulids</taxon>
        <taxon>Asterales</taxon>
        <taxon>Asteraceae</taxon>
        <taxon>Asteroideae</taxon>
        <taxon>Anthemideae</taxon>
        <taxon>Anthemidinae</taxon>
        <taxon>Tanacetum</taxon>
    </lineage>
</organism>
<protein>
    <submittedName>
        <fullName evidence="2">Uncharacterized protein</fullName>
    </submittedName>
</protein>
<accession>A0ABQ5J6E8</accession>
<name>A0ABQ5J6E8_9ASTR</name>
<keyword evidence="3" id="KW-1185">Reference proteome</keyword>
<evidence type="ECO:0000256" key="1">
    <source>
        <dbReference type="SAM" id="MobiDB-lite"/>
    </source>
</evidence>
<proteinExistence type="predicted"/>
<evidence type="ECO:0000313" key="3">
    <source>
        <dbReference type="Proteomes" id="UP001151760"/>
    </source>
</evidence>
<gene>
    <name evidence="2" type="ORF">Tco_1124146</name>
</gene>
<comment type="caution">
    <text evidence="2">The sequence shown here is derived from an EMBL/GenBank/DDBJ whole genome shotgun (WGS) entry which is preliminary data.</text>
</comment>